<organism evidence="1 2">
    <name type="scientific">Lactococcus lactis subsp. cremoris</name>
    <name type="common">Streptococcus cremoris</name>
    <dbReference type="NCBI Taxonomy" id="1359"/>
    <lineage>
        <taxon>Bacteria</taxon>
        <taxon>Bacillati</taxon>
        <taxon>Bacillota</taxon>
        <taxon>Bacilli</taxon>
        <taxon>Lactobacillales</taxon>
        <taxon>Streptococcaceae</taxon>
        <taxon>Lactococcus</taxon>
    </lineage>
</organism>
<reference evidence="1 2" key="1">
    <citation type="journal article" date="2017" name="BMC Genomics">
        <title>Comparative and functional genomics of the Lactococcus lactis taxon; insights into evolution and niche adaptation.</title>
        <authorList>
            <person name="Kelleher P."/>
            <person name="Bottacini F."/>
            <person name="Mahony J."/>
            <person name="Kilcawley K.N."/>
            <person name="van Sinderen D."/>
        </authorList>
    </citation>
    <scope>NUCLEOTIDE SEQUENCE [LARGE SCALE GENOMIC DNA]</scope>
    <source>
        <strain evidence="1 2">JM3</strain>
    </source>
</reference>
<protein>
    <submittedName>
        <fullName evidence="1">Uncharacterized protein</fullName>
    </submittedName>
</protein>
<evidence type="ECO:0000313" key="1">
    <source>
        <dbReference type="EMBL" id="ARE24321.1"/>
    </source>
</evidence>
<dbReference type="AlphaFoldDB" id="A0AA34XLU0"/>
<proteinExistence type="predicted"/>
<accession>A0AA34XLU0</accession>
<gene>
    <name evidence="1" type="ORF">LLJM3_2145</name>
</gene>
<dbReference type="EMBL" id="CP015901">
    <property type="protein sequence ID" value="ARE24321.1"/>
    <property type="molecule type" value="Genomic_DNA"/>
</dbReference>
<dbReference type="Proteomes" id="UP000192161">
    <property type="component" value="Chromosome"/>
</dbReference>
<sequence>MDGRTYTELEIAKAGFKEFKISGDNSAFRKQISAVIKRKDIKPVGMKKSTPTAKREAKAYSETDKDVVISELSDYLREQSSDSVIKKYKSNGEYQKIAEEYNKNYDDMLLEQVKSEAFYMEHGYFEGEQDGISDDVNRIKNKMIIEALSKVYIEKQAQNNPQEALQNSERLTNVFRSPIIREKLFLALYDFRVDELTRDLYKSKEISQNKFDDLTKEDMRLFDKLANWENYVSCKVRKTKS</sequence>
<name>A0AA34XLU0_LACLC</name>
<evidence type="ECO:0000313" key="2">
    <source>
        <dbReference type="Proteomes" id="UP000192161"/>
    </source>
</evidence>
<dbReference type="RefSeq" id="WP_063284034.1">
    <property type="nucleotide sequence ID" value="NZ_CP015901.2"/>
</dbReference>